<dbReference type="GO" id="GO:0051046">
    <property type="term" value="P:regulation of secretion"/>
    <property type="evidence" value="ECO:0007669"/>
    <property type="project" value="TreeGrafter"/>
</dbReference>
<name>A0A553R5H3_9TELE</name>
<protein>
    <submittedName>
        <fullName evidence="1">Uncharacterized protein</fullName>
    </submittedName>
</protein>
<dbReference type="InterPro" id="IPR029021">
    <property type="entry name" value="Prot-tyrosine_phosphatase-like"/>
</dbReference>
<dbReference type="InterPro" id="IPR033522">
    <property type="entry name" value="IA-2/IA-2_beta"/>
</dbReference>
<keyword evidence="2" id="KW-1185">Reference proteome</keyword>
<sequence length="103" mass="11983">MKNIYTWRHMRNMSYMEDHLQKKDRLDKEWEALCSYQAEPAVCTVAQEAQNVQRNRQQTVLVSYDTQKQKAAARAPSLPERFTLQSGLGALSRCCRDKCMEAP</sequence>
<evidence type="ECO:0000313" key="1">
    <source>
        <dbReference type="EMBL" id="TRY97430.1"/>
    </source>
</evidence>
<proteinExistence type="predicted"/>
<organism evidence="1 2">
    <name type="scientific">Danionella cerebrum</name>
    <dbReference type="NCBI Taxonomy" id="2873325"/>
    <lineage>
        <taxon>Eukaryota</taxon>
        <taxon>Metazoa</taxon>
        <taxon>Chordata</taxon>
        <taxon>Craniata</taxon>
        <taxon>Vertebrata</taxon>
        <taxon>Euteleostomi</taxon>
        <taxon>Actinopterygii</taxon>
        <taxon>Neopterygii</taxon>
        <taxon>Teleostei</taxon>
        <taxon>Ostariophysi</taxon>
        <taxon>Cypriniformes</taxon>
        <taxon>Danionidae</taxon>
        <taxon>Danioninae</taxon>
        <taxon>Danionella</taxon>
    </lineage>
</organism>
<dbReference type="Proteomes" id="UP000316079">
    <property type="component" value="Unassembled WGS sequence"/>
</dbReference>
<dbReference type="AlphaFoldDB" id="A0A553R5H3"/>
<dbReference type="OrthoDB" id="9880441at2759"/>
<dbReference type="PANTHER" id="PTHR46106:SF5">
    <property type="entry name" value="RECEPTOR-TYPE TYROSINE-PROTEIN PHOSPHATASE N2"/>
    <property type="match status" value="1"/>
</dbReference>
<dbReference type="EMBL" id="SRMA01025227">
    <property type="protein sequence ID" value="TRY97430.1"/>
    <property type="molecule type" value="Genomic_DNA"/>
</dbReference>
<dbReference type="PANTHER" id="PTHR46106">
    <property type="entry name" value="IA-2 PROTEIN TYROSINE PHOSPHATASE, ISOFORM C"/>
    <property type="match status" value="1"/>
</dbReference>
<dbReference type="GO" id="GO:0030141">
    <property type="term" value="C:secretory granule"/>
    <property type="evidence" value="ECO:0007669"/>
    <property type="project" value="InterPro"/>
</dbReference>
<evidence type="ECO:0000313" key="2">
    <source>
        <dbReference type="Proteomes" id="UP000316079"/>
    </source>
</evidence>
<comment type="caution">
    <text evidence="1">The sequence shown here is derived from an EMBL/GenBank/DDBJ whole genome shotgun (WGS) entry which is preliminary data.</text>
</comment>
<dbReference type="Gene3D" id="3.90.190.10">
    <property type="entry name" value="Protein tyrosine phosphatase superfamily"/>
    <property type="match status" value="1"/>
</dbReference>
<gene>
    <name evidence="1" type="ORF">DNTS_006561</name>
</gene>
<reference evidence="1 2" key="1">
    <citation type="journal article" date="2019" name="Sci. Data">
        <title>Hybrid genome assembly and annotation of Danionella translucida.</title>
        <authorList>
            <person name="Kadobianskyi M."/>
            <person name="Schulze L."/>
            <person name="Schuelke M."/>
            <person name="Judkewitz B."/>
        </authorList>
    </citation>
    <scope>NUCLEOTIDE SEQUENCE [LARGE SCALE GENOMIC DNA]</scope>
    <source>
        <strain evidence="1 2">Bolton</strain>
    </source>
</reference>
<dbReference type="STRING" id="623744.A0A553R5H3"/>
<accession>A0A553R5H3</accession>
<dbReference type="GO" id="GO:0035773">
    <property type="term" value="P:insulin secretion involved in cellular response to glucose stimulus"/>
    <property type="evidence" value="ECO:0007669"/>
    <property type="project" value="TreeGrafter"/>
</dbReference>
<dbReference type="GO" id="GO:0045202">
    <property type="term" value="C:synapse"/>
    <property type="evidence" value="ECO:0007669"/>
    <property type="project" value="TreeGrafter"/>
</dbReference>